<reference evidence="1" key="1">
    <citation type="submission" date="2023-10" db="EMBL/GenBank/DDBJ databases">
        <title>Complete genome sequence of Streptomyces sp. JL1001.</title>
        <authorList>
            <person name="Jiang L."/>
        </authorList>
    </citation>
    <scope>NUCLEOTIDE SEQUENCE</scope>
    <source>
        <strain evidence="1">JL1001</strain>
    </source>
</reference>
<organism evidence="1">
    <name type="scientific">Streptomyces sp. JL1001</name>
    <dbReference type="NCBI Taxonomy" id="3078227"/>
    <lineage>
        <taxon>Bacteria</taxon>
        <taxon>Bacillati</taxon>
        <taxon>Actinomycetota</taxon>
        <taxon>Actinomycetes</taxon>
        <taxon>Kitasatosporales</taxon>
        <taxon>Streptomycetaceae</taxon>
        <taxon>Streptomyces</taxon>
    </lineage>
</organism>
<protein>
    <submittedName>
        <fullName evidence="1">Uncharacterized protein</fullName>
    </submittedName>
</protein>
<dbReference type="EMBL" id="CP136798">
    <property type="protein sequence ID" value="XCN15797.1"/>
    <property type="molecule type" value="Genomic_DNA"/>
</dbReference>
<accession>A0AAU8KJ05</accession>
<dbReference type="RefSeq" id="WP_306284201.1">
    <property type="nucleotide sequence ID" value="NZ_CP136798.1"/>
</dbReference>
<name>A0AAU8KJ05_9ACTN</name>
<evidence type="ECO:0000313" key="1">
    <source>
        <dbReference type="EMBL" id="XCN15797.1"/>
    </source>
</evidence>
<proteinExistence type="predicted"/>
<gene>
    <name evidence="1" type="ORF">R1Y80_20125</name>
</gene>
<sequence length="44" mass="4483">MGDAGLAPAMAGLGVALHEEATLDLLADDLGIPQQNTVTRHPDS</sequence>
<dbReference type="AlphaFoldDB" id="A0AAU8KJ05"/>